<name>A0A3A5MBB0_9MICC</name>
<feature type="compositionally biased region" description="Basic residues" evidence="1">
    <location>
        <begin position="1"/>
        <end position="11"/>
    </location>
</feature>
<protein>
    <submittedName>
        <fullName evidence="3">ANTAR domain-containing protein</fullName>
    </submittedName>
</protein>
<dbReference type="InterPro" id="IPR005561">
    <property type="entry name" value="ANTAR"/>
</dbReference>
<dbReference type="OrthoDB" id="3787288at2"/>
<dbReference type="InterPro" id="IPR011006">
    <property type="entry name" value="CheY-like_superfamily"/>
</dbReference>
<evidence type="ECO:0000313" key="4">
    <source>
        <dbReference type="Proteomes" id="UP000272560"/>
    </source>
</evidence>
<dbReference type="Proteomes" id="UP000272560">
    <property type="component" value="Unassembled WGS sequence"/>
</dbReference>
<dbReference type="PROSITE" id="PS50921">
    <property type="entry name" value="ANTAR"/>
    <property type="match status" value="1"/>
</dbReference>
<dbReference type="Pfam" id="PF03861">
    <property type="entry name" value="ANTAR"/>
    <property type="match status" value="1"/>
</dbReference>
<evidence type="ECO:0000313" key="3">
    <source>
        <dbReference type="EMBL" id="RJT77790.1"/>
    </source>
</evidence>
<reference evidence="3 4" key="1">
    <citation type="submission" date="2018-09" db="EMBL/GenBank/DDBJ databases">
        <title>Novel species of Arthrobacter.</title>
        <authorList>
            <person name="Liu Q."/>
            <person name="Xin Y.-H."/>
        </authorList>
    </citation>
    <scope>NUCLEOTIDE SEQUENCE [LARGE SCALE GENOMIC DNA]</scope>
    <source>
        <strain evidence="3 4">Hz2</strain>
    </source>
</reference>
<dbReference type="Gene3D" id="1.10.10.10">
    <property type="entry name" value="Winged helix-like DNA-binding domain superfamily/Winged helix DNA-binding domain"/>
    <property type="match status" value="1"/>
</dbReference>
<keyword evidence="4" id="KW-1185">Reference proteome</keyword>
<feature type="region of interest" description="Disordered" evidence="1">
    <location>
        <begin position="144"/>
        <end position="163"/>
    </location>
</feature>
<dbReference type="GO" id="GO:0003723">
    <property type="term" value="F:RNA binding"/>
    <property type="evidence" value="ECO:0007669"/>
    <property type="project" value="InterPro"/>
</dbReference>
<dbReference type="InterPro" id="IPR036388">
    <property type="entry name" value="WH-like_DNA-bd_sf"/>
</dbReference>
<evidence type="ECO:0000259" key="2">
    <source>
        <dbReference type="PROSITE" id="PS50921"/>
    </source>
</evidence>
<organism evidence="3 4">
    <name type="scientific">Arthrobacter cheniae</name>
    <dbReference type="NCBI Taxonomy" id="1258888"/>
    <lineage>
        <taxon>Bacteria</taxon>
        <taxon>Bacillati</taxon>
        <taxon>Actinomycetota</taxon>
        <taxon>Actinomycetes</taxon>
        <taxon>Micrococcales</taxon>
        <taxon>Micrococcaceae</taxon>
        <taxon>Arthrobacter</taxon>
    </lineage>
</organism>
<feature type="region of interest" description="Disordered" evidence="1">
    <location>
        <begin position="1"/>
        <end position="39"/>
    </location>
</feature>
<dbReference type="AlphaFoldDB" id="A0A3A5MBB0"/>
<accession>A0A3A5MBB0</accession>
<feature type="domain" description="ANTAR" evidence="2">
    <location>
        <begin position="225"/>
        <end position="286"/>
    </location>
</feature>
<dbReference type="SMART" id="SM01012">
    <property type="entry name" value="ANTAR"/>
    <property type="match status" value="1"/>
</dbReference>
<dbReference type="SUPFAM" id="SSF52172">
    <property type="entry name" value="CheY-like"/>
    <property type="match status" value="1"/>
</dbReference>
<evidence type="ECO:0000256" key="1">
    <source>
        <dbReference type="SAM" id="MobiDB-lite"/>
    </source>
</evidence>
<gene>
    <name evidence="3" type="ORF">D6T63_14685</name>
</gene>
<proteinExistence type="predicted"/>
<comment type="caution">
    <text evidence="3">The sequence shown here is derived from an EMBL/GenBank/DDBJ whole genome shotgun (WGS) entry which is preliminary data.</text>
</comment>
<dbReference type="EMBL" id="QZVT01000008">
    <property type="protein sequence ID" value="RJT77790.1"/>
    <property type="molecule type" value="Genomic_DNA"/>
</dbReference>
<sequence>MRQACSRHQRTDRRDPAGNSGTLPPRPPHLNPTRTNTRTTAATRVACEHRSMRAGNLSGILGAHACGSLLVSEWDDVMTPAQSNMSRSEFTVHHHDDTSAVAGLDTVPGTDGFGNCPTGSFRFYLSTCELHWSDDIYQIHSYRRGGSDPTSEPLRGSVLPGRRNEGHAFREDVTTLGGPLSVYLTLRSTGGSLRQVLITGDTIEENDTVIGVSGLLFDLTALLHGDSHRLTREAVAGSARERGVIEQAKGILMGQTGINADDAFRLISQRSQKTHRRVNEVAQAIIDQASHTNVQDTHSLFAARTILDSF</sequence>